<dbReference type="Gene3D" id="3.50.50.60">
    <property type="entry name" value="FAD/NAD(P)-binding domain"/>
    <property type="match status" value="2"/>
</dbReference>
<dbReference type="SUPFAM" id="SSF51905">
    <property type="entry name" value="FAD/NAD(P)-binding domain"/>
    <property type="match status" value="1"/>
</dbReference>
<dbReference type="PANTHER" id="PTHR10668">
    <property type="entry name" value="PHYTOENE DEHYDROGENASE"/>
    <property type="match status" value="1"/>
</dbReference>
<dbReference type="AlphaFoldDB" id="A0A916WP42"/>
<evidence type="ECO:0000313" key="1">
    <source>
        <dbReference type="EMBL" id="GGB19175.1"/>
    </source>
</evidence>
<dbReference type="InterPro" id="IPR036188">
    <property type="entry name" value="FAD/NAD-bd_sf"/>
</dbReference>
<dbReference type="EMBL" id="BMGC01000002">
    <property type="protein sequence ID" value="GGB19175.1"/>
    <property type="molecule type" value="Genomic_DNA"/>
</dbReference>
<reference evidence="1" key="1">
    <citation type="journal article" date="2014" name="Int. J. Syst. Evol. Microbiol.">
        <title>Complete genome sequence of Corynebacterium casei LMG S-19264T (=DSM 44701T), isolated from a smear-ripened cheese.</title>
        <authorList>
            <consortium name="US DOE Joint Genome Institute (JGI-PGF)"/>
            <person name="Walter F."/>
            <person name="Albersmeier A."/>
            <person name="Kalinowski J."/>
            <person name="Ruckert C."/>
        </authorList>
    </citation>
    <scope>NUCLEOTIDE SEQUENCE</scope>
    <source>
        <strain evidence="1">CGMCC 1.12827</strain>
    </source>
</reference>
<proteinExistence type="predicted"/>
<reference evidence="1" key="2">
    <citation type="submission" date="2020-09" db="EMBL/GenBank/DDBJ databases">
        <authorList>
            <person name="Sun Q."/>
            <person name="Zhou Y."/>
        </authorList>
    </citation>
    <scope>NUCLEOTIDE SEQUENCE</scope>
    <source>
        <strain evidence="1">CGMCC 1.12827</strain>
    </source>
</reference>
<dbReference type="Proteomes" id="UP000621454">
    <property type="component" value="Unassembled WGS sequence"/>
</dbReference>
<sequence length="559" mass="59271">MSPVCDEMGDDGMGDDEMGNDEVEVAVVGGGHNGLIAAAYLARDGHEVAVFERDSVPGGAVSTVERFPGYRVDRGSSAHLMIRHTPIIDELELGRFGLRYLDCDPWAFAPATEDSPAIVFSVDLDATCAHIAAACGDADAHAYRRFVGVWAPRAQAMMRALTHPPTPPSLARAFWGLPDRRGRSGRTAAGTVSQEFLQSGDALLDSWFDDERLKAALAWFGAQSGPPMDQPGTAPMVGFAALMHRRPPGRAIGGSGALTSALISAITHHGGAVHTARAITGLTPTGDSGRATHRWVLTDSTGTTTRARTVIAACHVLTTFDLLEAGGLPASATKRWRREISVGNGIGMAVRIGARALPDYPGLPTDLPPHGVHSGLGLLVSERGHLAAAHGDALAGQLPRRPAVLSMGFSAIDPTLAPEGRHLLTLWSQWQPYRLSGGRSWHDLGSRAADDIISEFDRHAPGFADQIEHVHVQTPDDLHTELGLLGGNVMHVEMSLDQMFAWRPHPDLAGGHIPSLRGLTLAGASMHPGGGVNGASGRLAAAAAAHELCARRWMPRWSR</sequence>
<evidence type="ECO:0000313" key="2">
    <source>
        <dbReference type="Proteomes" id="UP000621454"/>
    </source>
</evidence>
<protein>
    <submittedName>
        <fullName evidence="1">FAD-dependent oxidoreductase</fullName>
    </submittedName>
</protein>
<comment type="caution">
    <text evidence="1">The sequence shown here is derived from an EMBL/GenBank/DDBJ whole genome shotgun (WGS) entry which is preliminary data.</text>
</comment>
<dbReference type="PRINTS" id="PR00419">
    <property type="entry name" value="ADXRDTASE"/>
</dbReference>
<name>A0A916WP42_9ACTN</name>
<dbReference type="Pfam" id="PF13450">
    <property type="entry name" value="NAD_binding_8"/>
    <property type="match status" value="1"/>
</dbReference>
<accession>A0A916WP42</accession>
<keyword evidence="2" id="KW-1185">Reference proteome</keyword>
<dbReference type="GO" id="GO:0005829">
    <property type="term" value="C:cytosol"/>
    <property type="evidence" value="ECO:0007669"/>
    <property type="project" value="TreeGrafter"/>
</dbReference>
<dbReference type="PANTHER" id="PTHR10668:SF103">
    <property type="entry name" value="PYRIDINE NUCLEOTIDE-DISULFIDE OXIDOREDUCTASE DOMAIN-CONTAINING PROTEIN 2"/>
    <property type="match status" value="1"/>
</dbReference>
<dbReference type="Gene3D" id="3.90.660.50">
    <property type="match status" value="1"/>
</dbReference>
<gene>
    <name evidence="1" type="ORF">GCM10011489_04100</name>
</gene>
<organism evidence="1 2">
    <name type="scientific">Gordonia jinhuaensis</name>
    <dbReference type="NCBI Taxonomy" id="1517702"/>
    <lineage>
        <taxon>Bacteria</taxon>
        <taxon>Bacillati</taxon>
        <taxon>Actinomycetota</taxon>
        <taxon>Actinomycetes</taxon>
        <taxon>Mycobacteriales</taxon>
        <taxon>Gordoniaceae</taxon>
        <taxon>Gordonia</taxon>
    </lineage>
</organism>